<dbReference type="Gene3D" id="2.10.60.10">
    <property type="entry name" value="CD59"/>
    <property type="match status" value="1"/>
</dbReference>
<gene>
    <name evidence="4" type="ORF">LSINAPIS_LOCUS4907</name>
</gene>
<keyword evidence="2" id="KW-1015">Disulfide bond</keyword>
<protein>
    <recommendedName>
        <fullName evidence="6">UPAR/Ly6 domain-containing protein</fullName>
    </recommendedName>
</protein>
<dbReference type="OrthoDB" id="6278121at2759"/>
<evidence type="ECO:0000256" key="3">
    <source>
        <dbReference type="SAM" id="SignalP"/>
    </source>
</evidence>
<evidence type="ECO:0000256" key="1">
    <source>
        <dbReference type="ARBA" id="ARBA00022729"/>
    </source>
</evidence>
<accession>A0A5E4Q426</accession>
<evidence type="ECO:0000313" key="4">
    <source>
        <dbReference type="EMBL" id="VVC92458.1"/>
    </source>
</evidence>
<feature type="chain" id="PRO_5022671016" description="UPAR/Ly6 domain-containing protein" evidence="3">
    <location>
        <begin position="26"/>
        <end position="149"/>
    </location>
</feature>
<name>A0A5E4Q426_9NEOP</name>
<dbReference type="PANTHER" id="PTHR10036">
    <property type="entry name" value="CD59 GLYCOPROTEIN"/>
    <property type="match status" value="1"/>
</dbReference>
<dbReference type="Proteomes" id="UP000324832">
    <property type="component" value="Unassembled WGS sequence"/>
</dbReference>
<sequence length="149" mass="17251">MRHPSLVTWIILVPVILNNYFKVDALECYVCENQEDNTEKCVKTIATCEYNQDVCLTEIRWGSTPYWSQGAKKQYYVSKRCSNKSECAITRQQNMPLCTHIWYLDWKCSDCCRGDRCNYYIISGESARKPAILIVLGSAITIFLKTLII</sequence>
<dbReference type="AlphaFoldDB" id="A0A5E4Q426"/>
<dbReference type="SUPFAM" id="SSF57302">
    <property type="entry name" value="Snake toxin-like"/>
    <property type="match status" value="1"/>
</dbReference>
<keyword evidence="5" id="KW-1185">Reference proteome</keyword>
<evidence type="ECO:0000256" key="2">
    <source>
        <dbReference type="ARBA" id="ARBA00023157"/>
    </source>
</evidence>
<dbReference type="InterPro" id="IPR045860">
    <property type="entry name" value="Snake_toxin-like_sf"/>
</dbReference>
<organism evidence="4 5">
    <name type="scientific">Leptidea sinapis</name>
    <dbReference type="NCBI Taxonomy" id="189913"/>
    <lineage>
        <taxon>Eukaryota</taxon>
        <taxon>Metazoa</taxon>
        <taxon>Ecdysozoa</taxon>
        <taxon>Arthropoda</taxon>
        <taxon>Hexapoda</taxon>
        <taxon>Insecta</taxon>
        <taxon>Pterygota</taxon>
        <taxon>Neoptera</taxon>
        <taxon>Endopterygota</taxon>
        <taxon>Lepidoptera</taxon>
        <taxon>Glossata</taxon>
        <taxon>Ditrysia</taxon>
        <taxon>Papilionoidea</taxon>
        <taxon>Pieridae</taxon>
        <taxon>Dismorphiinae</taxon>
        <taxon>Leptidea</taxon>
    </lineage>
</organism>
<evidence type="ECO:0008006" key="6">
    <source>
        <dbReference type="Google" id="ProtNLM"/>
    </source>
</evidence>
<evidence type="ECO:0000313" key="5">
    <source>
        <dbReference type="Proteomes" id="UP000324832"/>
    </source>
</evidence>
<dbReference type="EMBL" id="FZQP02001326">
    <property type="protein sequence ID" value="VVC92458.1"/>
    <property type="molecule type" value="Genomic_DNA"/>
</dbReference>
<feature type="signal peptide" evidence="3">
    <location>
        <begin position="1"/>
        <end position="25"/>
    </location>
</feature>
<reference evidence="4 5" key="1">
    <citation type="submission" date="2017-07" db="EMBL/GenBank/DDBJ databases">
        <authorList>
            <person name="Talla V."/>
            <person name="Backstrom N."/>
        </authorList>
    </citation>
    <scope>NUCLEOTIDE SEQUENCE [LARGE SCALE GENOMIC DNA]</scope>
</reference>
<dbReference type="PANTHER" id="PTHR10036:SF3">
    <property type="entry name" value="PROTEIN SLEEPLESS-RELATED"/>
    <property type="match status" value="1"/>
</dbReference>
<dbReference type="CDD" id="cd23599">
    <property type="entry name" value="TFP_LU_ECD_Cold"/>
    <property type="match status" value="1"/>
</dbReference>
<keyword evidence="1 3" id="KW-0732">Signal</keyword>
<proteinExistence type="predicted"/>